<accession>A0A6N2UW77</accession>
<dbReference type="EMBL" id="CACRST010000022">
    <property type="protein sequence ID" value="VYT21988.1"/>
    <property type="molecule type" value="Genomic_DNA"/>
</dbReference>
<evidence type="ECO:0000259" key="7">
    <source>
        <dbReference type="Pfam" id="PF12698"/>
    </source>
</evidence>
<dbReference type="InterPro" id="IPR013525">
    <property type="entry name" value="ABC2_TM"/>
</dbReference>
<reference evidence="8" key="1">
    <citation type="submission" date="2019-11" db="EMBL/GenBank/DDBJ databases">
        <authorList>
            <person name="Feng L."/>
        </authorList>
    </citation>
    <scope>NUCLEOTIDE SEQUENCE</scope>
    <source>
        <strain evidence="8">BgluceraseaLFYP119</strain>
    </source>
</reference>
<dbReference type="RefSeq" id="WP_156354759.1">
    <property type="nucleotide sequence ID" value="NZ_CACRST010000022.1"/>
</dbReference>
<keyword evidence="3 6" id="KW-0812">Transmembrane</keyword>
<feature type="transmembrane region" description="Helical" evidence="6">
    <location>
        <begin position="293"/>
        <end position="312"/>
    </location>
</feature>
<dbReference type="PANTHER" id="PTHR30294">
    <property type="entry name" value="MEMBRANE COMPONENT OF ABC TRANSPORTER YHHJ-RELATED"/>
    <property type="match status" value="1"/>
</dbReference>
<dbReference type="PANTHER" id="PTHR30294:SF29">
    <property type="entry name" value="MULTIDRUG ABC TRANSPORTER PERMEASE YBHS-RELATED"/>
    <property type="match status" value="1"/>
</dbReference>
<evidence type="ECO:0000256" key="1">
    <source>
        <dbReference type="ARBA" id="ARBA00004651"/>
    </source>
</evidence>
<evidence type="ECO:0000256" key="6">
    <source>
        <dbReference type="SAM" id="Phobius"/>
    </source>
</evidence>
<keyword evidence="2" id="KW-1003">Cell membrane</keyword>
<name>A0A6N2UW77_9FIRM</name>
<evidence type="ECO:0000313" key="8">
    <source>
        <dbReference type="EMBL" id="VYT21988.1"/>
    </source>
</evidence>
<dbReference type="Pfam" id="PF12698">
    <property type="entry name" value="ABC2_membrane_3"/>
    <property type="match status" value="1"/>
</dbReference>
<proteinExistence type="predicted"/>
<organism evidence="8">
    <name type="scientific">Blautia glucerasea</name>
    <dbReference type="NCBI Taxonomy" id="536633"/>
    <lineage>
        <taxon>Bacteria</taxon>
        <taxon>Bacillati</taxon>
        <taxon>Bacillota</taxon>
        <taxon>Clostridia</taxon>
        <taxon>Lachnospirales</taxon>
        <taxon>Lachnospiraceae</taxon>
        <taxon>Blautia</taxon>
    </lineage>
</organism>
<evidence type="ECO:0000256" key="3">
    <source>
        <dbReference type="ARBA" id="ARBA00022692"/>
    </source>
</evidence>
<feature type="domain" description="ABC-2 type transporter transmembrane" evidence="7">
    <location>
        <begin position="17"/>
        <end position="339"/>
    </location>
</feature>
<feature type="transmembrane region" description="Helical" evidence="6">
    <location>
        <begin position="184"/>
        <end position="204"/>
    </location>
</feature>
<dbReference type="PROSITE" id="PS51257">
    <property type="entry name" value="PROKAR_LIPOPROTEIN"/>
    <property type="match status" value="1"/>
</dbReference>
<dbReference type="InterPro" id="IPR051449">
    <property type="entry name" value="ABC-2_transporter_component"/>
</dbReference>
<evidence type="ECO:0000256" key="2">
    <source>
        <dbReference type="ARBA" id="ARBA00022475"/>
    </source>
</evidence>
<protein>
    <submittedName>
        <fullName evidence="8">ABC-2 family transporter protein</fullName>
    </submittedName>
</protein>
<evidence type="ECO:0000256" key="5">
    <source>
        <dbReference type="ARBA" id="ARBA00023136"/>
    </source>
</evidence>
<dbReference type="Gene3D" id="3.40.1710.10">
    <property type="entry name" value="abc type-2 transporter like domain"/>
    <property type="match status" value="1"/>
</dbReference>
<dbReference type="GO" id="GO:0140359">
    <property type="term" value="F:ABC-type transporter activity"/>
    <property type="evidence" value="ECO:0007669"/>
    <property type="project" value="InterPro"/>
</dbReference>
<keyword evidence="4 6" id="KW-1133">Transmembrane helix</keyword>
<evidence type="ECO:0000256" key="4">
    <source>
        <dbReference type="ARBA" id="ARBA00022989"/>
    </source>
</evidence>
<dbReference type="GO" id="GO:0005886">
    <property type="term" value="C:plasma membrane"/>
    <property type="evidence" value="ECO:0007669"/>
    <property type="project" value="UniProtKB-SubCell"/>
</dbReference>
<dbReference type="AlphaFoldDB" id="A0A6N2UW77"/>
<feature type="transmembrane region" description="Helical" evidence="6">
    <location>
        <begin position="262"/>
        <end position="281"/>
    </location>
</feature>
<feature type="transmembrane region" description="Helical" evidence="6">
    <location>
        <begin position="225"/>
        <end position="250"/>
    </location>
</feature>
<comment type="subcellular location">
    <subcellularLocation>
        <location evidence="1">Cell membrane</location>
        <topology evidence="1">Multi-pass membrane protein</topology>
    </subcellularLocation>
</comment>
<keyword evidence="5 6" id="KW-0472">Membrane</keyword>
<sequence length="381" mass="42459">MTVFKGYMKVIRQNRWLILLYVAIFFACTILMQSMAGKTEKSYQAESLKIGVADEDGGPLAQALQSWLGNFHEVIPLENRISDMQEKLFYREVEYIVRIPENFSQKCIKGKEKLLVTSVPETYSGIYVDQQINSFLNNAKTYLAAGFTQEEAAAALSERVPVKVTLDKSSGMTKTPGFLYYFRYLPYLFLALFGFVAGNILIVFSKKDVKNRMRAAPVSAKRQSLEGLLSMTFCGGALFLFVIAAAVLYYGKDLYGSRNFGLYLLNTLAVFFVSMSVAYLAGSLAPNKDALTGIVNIVSLGMCFLGGVFVPLEYISKNVKTVSQFLPVYWYETANDLLGEFDILTETARLQFFQAVGIQIIFGTALVCVTLALGKYRQAEG</sequence>
<gene>
    <name evidence="8" type="ORF">BGLFYP119_02322</name>
</gene>
<feature type="transmembrane region" description="Helical" evidence="6">
    <location>
        <begin position="352"/>
        <end position="373"/>
    </location>
</feature>